<dbReference type="EMBL" id="JANEWF010000071">
    <property type="protein sequence ID" value="MDA8486829.1"/>
    <property type="molecule type" value="Genomic_DNA"/>
</dbReference>
<name>A0ABT4YD56_METRE</name>
<dbReference type="RefSeq" id="WP_271472599.1">
    <property type="nucleotide sequence ID" value="NZ_JANEWF010000071.1"/>
</dbReference>
<sequence>MERPECHQKSIIVVDPATGYFYPVPIDFFSGTPTPNDPGGEFGKIEYSLERRSVCLTGEIVVYRTIKTGKFCFDFDGEKFTGFNTEYMN</sequence>
<gene>
    <name evidence="1" type="ORF">NNO07_27535</name>
</gene>
<evidence type="ECO:0000313" key="1">
    <source>
        <dbReference type="EMBL" id="MDA8486829.1"/>
    </source>
</evidence>
<organism evidence="1 2">
    <name type="scientific">Metapseudomonas resinovorans</name>
    <name type="common">Pseudomonas resinovorans</name>
    <dbReference type="NCBI Taxonomy" id="53412"/>
    <lineage>
        <taxon>Bacteria</taxon>
        <taxon>Pseudomonadati</taxon>
        <taxon>Pseudomonadota</taxon>
        <taxon>Gammaproteobacteria</taxon>
        <taxon>Pseudomonadales</taxon>
        <taxon>Pseudomonadaceae</taxon>
        <taxon>Metapseudomonas</taxon>
    </lineage>
</organism>
<comment type="caution">
    <text evidence="1">The sequence shown here is derived from an EMBL/GenBank/DDBJ whole genome shotgun (WGS) entry which is preliminary data.</text>
</comment>
<accession>A0ABT4YD56</accession>
<reference evidence="1 2" key="1">
    <citation type="submission" date="2022-07" db="EMBL/GenBank/DDBJ databases">
        <title>Genome Analysis of Selected Gammaproteobacteria from Nigerian Food snails.</title>
        <authorList>
            <person name="Okafor A.C."/>
        </authorList>
    </citation>
    <scope>NUCLEOTIDE SEQUENCE [LARGE SCALE GENOMIC DNA]</scope>
    <source>
        <strain evidence="1 2">Awg 2</strain>
    </source>
</reference>
<keyword evidence="2" id="KW-1185">Reference proteome</keyword>
<proteinExistence type="predicted"/>
<protein>
    <submittedName>
        <fullName evidence="1">Uncharacterized protein</fullName>
    </submittedName>
</protein>
<dbReference type="Proteomes" id="UP001211689">
    <property type="component" value="Unassembled WGS sequence"/>
</dbReference>
<evidence type="ECO:0000313" key="2">
    <source>
        <dbReference type="Proteomes" id="UP001211689"/>
    </source>
</evidence>